<gene>
    <name evidence="2" type="ORF">C4784_04865</name>
    <name evidence="1" type="ORF">C4855_26800</name>
</gene>
<evidence type="ECO:0000313" key="4">
    <source>
        <dbReference type="Proteomes" id="UP000245551"/>
    </source>
</evidence>
<dbReference type="RefSeq" id="WP_023230612.1">
    <property type="nucleotide sequence ID" value="NZ_CP024165.1"/>
</dbReference>
<evidence type="ECO:0000313" key="1">
    <source>
        <dbReference type="EMBL" id="PVJ40220.1"/>
    </source>
</evidence>
<protein>
    <submittedName>
        <fullName evidence="1">Tail assembly chaperone</fullName>
    </submittedName>
</protein>
<dbReference type="PANTHER" id="PTHR34413">
    <property type="entry name" value="PROPHAGE TAIL FIBER ASSEMBLY PROTEIN HOMOLOG TFAE-RELATED-RELATED"/>
    <property type="match status" value="1"/>
</dbReference>
<dbReference type="EMBL" id="QDOO01000003">
    <property type="protein sequence ID" value="PVM68321.1"/>
    <property type="molecule type" value="Genomic_DNA"/>
</dbReference>
<dbReference type="AlphaFoldDB" id="A0A2T8WP66"/>
<comment type="caution">
    <text evidence="1">The sequence shown here is derived from an EMBL/GenBank/DDBJ whole genome shotgun (WGS) entry which is preliminary data.</text>
</comment>
<proteinExistence type="predicted"/>
<dbReference type="InterPro" id="IPR003458">
    <property type="entry name" value="Phage_T4_Gp38_tail_assem"/>
</dbReference>
<dbReference type="InterPro" id="IPR051220">
    <property type="entry name" value="TFA_Chaperone"/>
</dbReference>
<dbReference type="Proteomes" id="UP000245551">
    <property type="component" value="Unassembled WGS sequence"/>
</dbReference>
<dbReference type="PANTHER" id="PTHR34413:SF2">
    <property type="entry name" value="PROPHAGE TAIL FIBER ASSEMBLY PROTEIN HOMOLOG TFAE-RELATED"/>
    <property type="match status" value="1"/>
</dbReference>
<name>A0A2T8WP66_SALET</name>
<evidence type="ECO:0000313" key="2">
    <source>
        <dbReference type="EMBL" id="PVM68321.1"/>
    </source>
</evidence>
<dbReference type="EMBL" id="QDLV01000060">
    <property type="protein sequence ID" value="PVJ40220.1"/>
    <property type="molecule type" value="Genomic_DNA"/>
</dbReference>
<organism evidence="1 4">
    <name type="scientific">Salmonella enterica subsp. enterica serovar Gaminara</name>
    <dbReference type="NCBI Taxonomy" id="913070"/>
    <lineage>
        <taxon>Bacteria</taxon>
        <taxon>Pseudomonadati</taxon>
        <taxon>Pseudomonadota</taxon>
        <taxon>Gammaproteobacteria</taxon>
        <taxon>Enterobacterales</taxon>
        <taxon>Enterobacteriaceae</taxon>
        <taxon>Salmonella</taxon>
    </lineage>
</organism>
<reference evidence="3 4" key="1">
    <citation type="submission" date="2018-04" db="EMBL/GenBank/DDBJ databases">
        <title>Serotype diversity and antimicrobial resistance among Salmonella enterica isolated from patients at an equine referral hospital.</title>
        <authorList>
            <person name="Leon I.M."/>
            <person name="Lawhon S.D."/>
            <person name="Norman K.N."/>
            <person name="Threadgill D.S."/>
            <person name="Ohta N."/>
            <person name="Vinasco J."/>
            <person name="Scott H.M."/>
        </authorList>
    </citation>
    <scope>NUCLEOTIDE SEQUENCE [LARGE SCALE GENOMIC DNA]</scope>
    <source>
        <strain evidence="2 3">159</strain>
        <strain evidence="1 4">230</strain>
    </source>
</reference>
<evidence type="ECO:0000313" key="3">
    <source>
        <dbReference type="Proteomes" id="UP000245068"/>
    </source>
</evidence>
<accession>A0A2T8WP66</accession>
<dbReference type="Pfam" id="PF02413">
    <property type="entry name" value="Caudo_TAP"/>
    <property type="match status" value="1"/>
</dbReference>
<dbReference type="Proteomes" id="UP000245068">
    <property type="component" value="Unassembled WGS sequence"/>
</dbReference>
<sequence>MKIYKNFKKYPLEVPTFIDYAFRTDGGQDWYGTVLKELDNGLLKIAFESDNIIRTCGYDATGLYPENRSVTSIEEKDIPEGFAANGEWMFDGEKIVPRIIPHEESLAKASGLKAYYIGVATDAINPLQDAVDLGIATDEEKRLLPLWKKYRVDVNRVDVTKAPDIAWPKSPS</sequence>